<dbReference type="Gene3D" id="3.30.497.10">
    <property type="entry name" value="Antithrombin, subunit I, domain 2"/>
    <property type="match status" value="2"/>
</dbReference>
<dbReference type="GO" id="GO:0005615">
    <property type="term" value="C:extracellular space"/>
    <property type="evidence" value="ECO:0007669"/>
    <property type="project" value="InterPro"/>
</dbReference>
<proteinExistence type="inferred from homology"/>
<dbReference type="GO" id="GO:0004867">
    <property type="term" value="F:serine-type endopeptidase inhibitor activity"/>
    <property type="evidence" value="ECO:0007669"/>
    <property type="project" value="UniProtKB-KW"/>
</dbReference>
<evidence type="ECO:0000259" key="6">
    <source>
        <dbReference type="SMART" id="SM00093"/>
    </source>
</evidence>
<keyword evidence="3" id="KW-0722">Serine protease inhibitor</keyword>
<evidence type="ECO:0000313" key="8">
    <source>
        <dbReference type="Proteomes" id="UP000887013"/>
    </source>
</evidence>
<dbReference type="Proteomes" id="UP000887013">
    <property type="component" value="Unassembled WGS sequence"/>
</dbReference>
<evidence type="ECO:0000256" key="4">
    <source>
        <dbReference type="RuleBase" id="RU000411"/>
    </source>
</evidence>
<reference evidence="7" key="1">
    <citation type="submission" date="2020-08" db="EMBL/GenBank/DDBJ databases">
        <title>Multicomponent nature underlies the extraordinary mechanical properties of spider dragline silk.</title>
        <authorList>
            <person name="Kono N."/>
            <person name="Nakamura H."/>
            <person name="Mori M."/>
            <person name="Yoshida Y."/>
            <person name="Ohtoshi R."/>
            <person name="Malay A.D."/>
            <person name="Moran D.A.P."/>
            <person name="Tomita M."/>
            <person name="Numata K."/>
            <person name="Arakawa K."/>
        </authorList>
    </citation>
    <scope>NUCLEOTIDE SEQUENCE</scope>
</reference>
<name>A0A8X6TZA5_NEPPI</name>
<dbReference type="CDD" id="cd00172">
    <property type="entry name" value="serpin"/>
    <property type="match status" value="1"/>
</dbReference>
<dbReference type="PANTHER" id="PTHR11461">
    <property type="entry name" value="SERINE PROTEASE INHIBITOR, SERPIN"/>
    <property type="match status" value="1"/>
</dbReference>
<dbReference type="InterPro" id="IPR023796">
    <property type="entry name" value="Serpin_dom"/>
</dbReference>
<dbReference type="AlphaFoldDB" id="A0A8X6TZA5"/>
<dbReference type="InterPro" id="IPR036186">
    <property type="entry name" value="Serpin_sf"/>
</dbReference>
<evidence type="ECO:0000256" key="2">
    <source>
        <dbReference type="ARBA" id="ARBA00022690"/>
    </source>
</evidence>
<dbReference type="EMBL" id="BMAW01115301">
    <property type="protein sequence ID" value="GFT65609.1"/>
    <property type="molecule type" value="Genomic_DNA"/>
</dbReference>
<gene>
    <name evidence="7" type="primary">SERPINB14B</name>
    <name evidence="7" type="ORF">NPIL_149361</name>
</gene>
<keyword evidence="5" id="KW-0812">Transmembrane</keyword>
<accession>A0A8X6TZA5</accession>
<keyword evidence="8" id="KW-1185">Reference proteome</keyword>
<protein>
    <submittedName>
        <fullName evidence="7">Ovalbumin-related protein Y</fullName>
    </submittedName>
</protein>
<dbReference type="PANTHER" id="PTHR11461:SF211">
    <property type="entry name" value="GH10112P-RELATED"/>
    <property type="match status" value="1"/>
</dbReference>
<sequence>MIRYSAPSYGTQIKESKMFRLLSIWMVTWTFVSSQYLSSEAQMRPLTFAMRKLAFSTNQFGIDLYRALKVPKNEGVAFCPFCISTSLAMILLGAQGRSANALQQALYLWGVRQEDVHIAFHDLLIHLRDNLQVTPGHHIADHTNNNGGFRQEYGVQDFEILLFNSIYVQREYSILYHYQKFLHSFYNTSVHPLDFSMYGEESRLHINAIVEKQTKGNIKNILSQSLPKTTSVLLLNALSFDGILDTTGSTVSPPQEDIHRHSQFNQFSPSGYNNHHSFSLNHAFQPTHSRLPPMGGPASYYAPSFAQAIPYAAASPYNSHNFITPPTRTRQGGLRHGTYDYLGCTAVEIPFRSGMLSLVLLIPTDTSSINMLETRLNAQHITDILSTMQAKNVILEMPHISFEDSPKNLTQALFRSGLVDLFTPGFAELLGMSDFRWLHITNLIHKINVNIKNGNGINHQSPAPASGQETLHMNIQEKPFLFFVIDNISGLALVMGKMAANRRL</sequence>
<evidence type="ECO:0000256" key="5">
    <source>
        <dbReference type="SAM" id="Phobius"/>
    </source>
</evidence>
<keyword evidence="5" id="KW-0472">Membrane</keyword>
<feature type="domain" description="Serpin" evidence="6">
    <location>
        <begin position="62"/>
        <end position="501"/>
    </location>
</feature>
<evidence type="ECO:0000256" key="3">
    <source>
        <dbReference type="ARBA" id="ARBA00022900"/>
    </source>
</evidence>
<keyword evidence="2" id="KW-0646">Protease inhibitor</keyword>
<dbReference type="InterPro" id="IPR000215">
    <property type="entry name" value="Serpin_fam"/>
</dbReference>
<dbReference type="InterPro" id="IPR042185">
    <property type="entry name" value="Serpin_sf_2"/>
</dbReference>
<evidence type="ECO:0000256" key="1">
    <source>
        <dbReference type="ARBA" id="ARBA00009500"/>
    </source>
</evidence>
<comment type="similarity">
    <text evidence="1 4">Belongs to the serpin family.</text>
</comment>
<organism evidence="7 8">
    <name type="scientific">Nephila pilipes</name>
    <name type="common">Giant wood spider</name>
    <name type="synonym">Nephila maculata</name>
    <dbReference type="NCBI Taxonomy" id="299642"/>
    <lineage>
        <taxon>Eukaryota</taxon>
        <taxon>Metazoa</taxon>
        <taxon>Ecdysozoa</taxon>
        <taxon>Arthropoda</taxon>
        <taxon>Chelicerata</taxon>
        <taxon>Arachnida</taxon>
        <taxon>Araneae</taxon>
        <taxon>Araneomorphae</taxon>
        <taxon>Entelegynae</taxon>
        <taxon>Araneoidea</taxon>
        <taxon>Nephilidae</taxon>
        <taxon>Nephila</taxon>
    </lineage>
</organism>
<feature type="transmembrane region" description="Helical" evidence="5">
    <location>
        <begin position="21"/>
        <end position="38"/>
    </location>
</feature>
<dbReference type="Pfam" id="PF00079">
    <property type="entry name" value="Serpin"/>
    <property type="match status" value="2"/>
</dbReference>
<dbReference type="SUPFAM" id="SSF56574">
    <property type="entry name" value="Serpins"/>
    <property type="match status" value="1"/>
</dbReference>
<keyword evidence="5" id="KW-1133">Transmembrane helix</keyword>
<dbReference type="SMART" id="SM00093">
    <property type="entry name" value="SERPIN"/>
    <property type="match status" value="1"/>
</dbReference>
<dbReference type="InterPro" id="IPR042178">
    <property type="entry name" value="Serpin_sf_1"/>
</dbReference>
<comment type="caution">
    <text evidence="7">The sequence shown here is derived from an EMBL/GenBank/DDBJ whole genome shotgun (WGS) entry which is preliminary data.</text>
</comment>
<dbReference type="OrthoDB" id="10063692at2759"/>
<dbReference type="Gene3D" id="2.30.39.10">
    <property type="entry name" value="Alpha-1-antitrypsin, domain 1"/>
    <property type="match status" value="1"/>
</dbReference>
<evidence type="ECO:0000313" key="7">
    <source>
        <dbReference type="EMBL" id="GFT65609.1"/>
    </source>
</evidence>